<dbReference type="GO" id="GO:0034501">
    <property type="term" value="P:protein localization to kinetochore"/>
    <property type="evidence" value="ECO:0007669"/>
    <property type="project" value="TreeGrafter"/>
</dbReference>
<organism evidence="3 4">
    <name type="scientific">Candida boidinii</name>
    <name type="common">Yeast</name>
    <dbReference type="NCBI Taxonomy" id="5477"/>
    <lineage>
        <taxon>Eukaryota</taxon>
        <taxon>Fungi</taxon>
        <taxon>Dikarya</taxon>
        <taxon>Ascomycota</taxon>
        <taxon>Saccharomycotina</taxon>
        <taxon>Pichiomycetes</taxon>
        <taxon>Pichiales</taxon>
        <taxon>Pichiaceae</taxon>
        <taxon>Ogataea</taxon>
        <taxon>Ogataea/Candida clade</taxon>
    </lineage>
</organism>
<name>A0A9W6SU92_CANBO</name>
<keyword evidence="1" id="KW-0175">Coiled coil</keyword>
<dbReference type="GO" id="GO:1990758">
    <property type="term" value="P:mitotic sister chromatid biorientation"/>
    <property type="evidence" value="ECO:0007669"/>
    <property type="project" value="TreeGrafter"/>
</dbReference>
<protein>
    <submittedName>
        <fullName evidence="3">Unnamed protein product</fullName>
    </submittedName>
</protein>
<keyword evidence="4" id="KW-1185">Reference proteome</keyword>
<dbReference type="EMBL" id="BSXN01000152">
    <property type="protein sequence ID" value="GME67338.1"/>
    <property type="molecule type" value="Genomic_DNA"/>
</dbReference>
<comment type="caution">
    <text evidence="3">The sequence shown here is derived from an EMBL/GenBank/DDBJ whole genome shotgun (WGS) entry which is preliminary data.</text>
</comment>
<evidence type="ECO:0000313" key="4">
    <source>
        <dbReference type="Proteomes" id="UP001165120"/>
    </source>
</evidence>
<dbReference type="PANTHER" id="PTHR28260">
    <property type="entry name" value="SPINDLE POLE BODY COMPONENT SPC105"/>
    <property type="match status" value="1"/>
</dbReference>
<accession>A0A9W6SU92</accession>
<feature type="domain" description="Spc7 kinetochore protein" evidence="2">
    <location>
        <begin position="121"/>
        <end position="436"/>
    </location>
</feature>
<dbReference type="Pfam" id="PF08317">
    <property type="entry name" value="Spc7"/>
    <property type="match status" value="1"/>
</dbReference>
<sequence>MLHDIDEQIREAENMKNKHDEKEMSQIVENDSNHQSITSKIALLTPRRNRTLSPDIDMEDTSGVRQVAGDDTTTDYTQGTLSHLGNDSDVTSEFLTTTTTTTKISLADVSVLSNDDGDSSMDSINLSSSDSSYIAVSLSEFFKDANIKFLDYIDSSNLELKMGRPLKFSEEATIYDYSKAVQLLPNLEFALHSCNELKKDITNSREEFEELEKDILEDNPQIIREYYDSNEVVKSTLRDRFQFIKTYTRSEARNTWYTWNIQNSQSLKDKYEDNNKYLKSEMEKLDSISQKLHDERNELEAQKKLLKKKLNIVKNKAEKYNSIELEKVVEKKDKLLKRTHDTIKFFQQLQSIKDNTNKMNEEVKVKSIEEESLKETVESISKEVEKNKIISIEDCKDLREKFEHIQTFSGVKFIRFTSDSILKLSLFNNNVTLEMNLEDLSANEGGVIIESKENYIHESLLQIFTNDFINHLILDKIKSNYGDTNCNKLYLYISEFTKLWQKMEKINKNIVLLSLLFPTKVSVIDDITGRDKGFNFNIRIISAEFSANFNVKLTVDEILEDNENSNEIDKLSFTMSIKDKINKECLSEHTGDKDRMDIIKSKVRNLLDSKLGSSNIFKNLEF</sequence>
<evidence type="ECO:0000256" key="1">
    <source>
        <dbReference type="SAM" id="Coils"/>
    </source>
</evidence>
<dbReference type="GO" id="GO:0007094">
    <property type="term" value="P:mitotic spindle assembly checkpoint signaling"/>
    <property type="evidence" value="ECO:0007669"/>
    <property type="project" value="TreeGrafter"/>
</dbReference>
<proteinExistence type="predicted"/>
<evidence type="ECO:0000313" key="3">
    <source>
        <dbReference type="EMBL" id="GME67338.1"/>
    </source>
</evidence>
<evidence type="ECO:0000259" key="2">
    <source>
        <dbReference type="SMART" id="SM00787"/>
    </source>
</evidence>
<dbReference type="PANTHER" id="PTHR28260:SF1">
    <property type="entry name" value="SPINDLE POLE BODY COMPONENT SPC105"/>
    <property type="match status" value="1"/>
</dbReference>
<feature type="coiled-coil region" evidence="1">
    <location>
        <begin position="261"/>
        <end position="316"/>
    </location>
</feature>
<dbReference type="AlphaFoldDB" id="A0A9W6SU92"/>
<reference evidence="3" key="1">
    <citation type="submission" date="2023-04" db="EMBL/GenBank/DDBJ databases">
        <title>Candida boidinii NBRC 10035.</title>
        <authorList>
            <person name="Ichikawa N."/>
            <person name="Sato H."/>
            <person name="Tonouchi N."/>
        </authorList>
    </citation>
    <scope>NUCLEOTIDE SEQUENCE</scope>
    <source>
        <strain evidence="3">NBRC 10035</strain>
    </source>
</reference>
<dbReference type="GO" id="GO:0000776">
    <property type="term" value="C:kinetochore"/>
    <property type="evidence" value="ECO:0007669"/>
    <property type="project" value="TreeGrafter"/>
</dbReference>
<dbReference type="SMART" id="SM00787">
    <property type="entry name" value="Spc7"/>
    <property type="match status" value="1"/>
</dbReference>
<dbReference type="Proteomes" id="UP001165120">
    <property type="component" value="Unassembled WGS sequence"/>
</dbReference>
<dbReference type="InterPro" id="IPR013253">
    <property type="entry name" value="Spc7_domain"/>
</dbReference>
<dbReference type="InterPro" id="IPR033338">
    <property type="entry name" value="Spc105/Spc7"/>
</dbReference>
<gene>
    <name evidence="3" type="ORF">Cboi02_000076300</name>
</gene>